<reference evidence="2" key="1">
    <citation type="journal article" date="2013" name="Science">
        <title>The Amborella genome and the evolution of flowering plants.</title>
        <authorList>
            <consortium name="Amborella Genome Project"/>
        </authorList>
    </citation>
    <scope>NUCLEOTIDE SEQUENCE [LARGE SCALE GENOMIC DNA]</scope>
</reference>
<name>W1PMB8_AMBTC</name>
<dbReference type="EMBL" id="KI393527">
    <property type="protein sequence ID" value="ERN08300.1"/>
    <property type="molecule type" value="Genomic_DNA"/>
</dbReference>
<accession>W1PMB8</accession>
<dbReference type="Proteomes" id="UP000017836">
    <property type="component" value="Unassembled WGS sequence"/>
</dbReference>
<gene>
    <name evidence="1" type="ORF">AMTR_s00156p00044450</name>
</gene>
<evidence type="ECO:0000313" key="1">
    <source>
        <dbReference type="EMBL" id="ERN08300.1"/>
    </source>
</evidence>
<keyword evidence="2" id="KW-1185">Reference proteome</keyword>
<dbReference type="HOGENOM" id="CLU_922415_0_0_1"/>
<dbReference type="AlphaFoldDB" id="W1PMB8"/>
<protein>
    <submittedName>
        <fullName evidence="1">Uncharacterized protein</fullName>
    </submittedName>
</protein>
<evidence type="ECO:0000313" key="2">
    <source>
        <dbReference type="Proteomes" id="UP000017836"/>
    </source>
</evidence>
<proteinExistence type="predicted"/>
<organism evidence="1 2">
    <name type="scientific">Amborella trichopoda</name>
    <dbReference type="NCBI Taxonomy" id="13333"/>
    <lineage>
        <taxon>Eukaryota</taxon>
        <taxon>Viridiplantae</taxon>
        <taxon>Streptophyta</taxon>
        <taxon>Embryophyta</taxon>
        <taxon>Tracheophyta</taxon>
        <taxon>Spermatophyta</taxon>
        <taxon>Magnoliopsida</taxon>
        <taxon>Amborellales</taxon>
        <taxon>Amborellaceae</taxon>
        <taxon>Amborella</taxon>
    </lineage>
</organism>
<dbReference type="Gramene" id="ERN08300">
    <property type="protein sequence ID" value="ERN08300"/>
    <property type="gene ID" value="AMTR_s00156p00044450"/>
</dbReference>
<sequence>MSAKKSWWPRDKEEETNRHRPIRLVVEICDKRCPTVEASSGSNYRCGEDGWFPKFHKYRQSGALISMAKSSLVVWSPLLRRVLSENEAQQFSALQQTLNSFFVTPKEDYSFACGPSPNGVFSAASFYSSLQPLQASNPNFARGQPLTSILDHTKEYSGRKDCHCVAIWVPHFSSPIGTTFSILSQVLSPSGELGPSLISILHHTKALTVLWSKRMPSCGNLGSSLFLSILSQALSPSGELGPSLTGQFEDKYRWILSWEPGTLRLLGQALGLPAEAIAILGGLKRKTTFTANTQTLLVEEDC</sequence>